<name>A0A841KYZ1_9FIRM</name>
<keyword evidence="3" id="KW-1185">Reference proteome</keyword>
<dbReference type="EMBL" id="JACHEN010000061">
    <property type="protein sequence ID" value="MBB6218996.1"/>
    <property type="molecule type" value="Genomic_DNA"/>
</dbReference>
<accession>A0A841KYZ1</accession>
<proteinExistence type="predicted"/>
<dbReference type="AlphaFoldDB" id="A0A841KYZ1"/>
<evidence type="ECO:0000313" key="3">
    <source>
        <dbReference type="Proteomes" id="UP000579281"/>
    </source>
</evidence>
<comment type="caution">
    <text evidence="2">The sequence shown here is derived from an EMBL/GenBank/DDBJ whole genome shotgun (WGS) entry which is preliminary data.</text>
</comment>
<dbReference type="Proteomes" id="UP000579281">
    <property type="component" value="Unassembled WGS sequence"/>
</dbReference>
<sequence length="58" mass="6580">MTKLQRSDRGVRLYETAKNHVFVGNDAPIVPKKIGIQSHGTARADPYDMPHSLFTRTR</sequence>
<feature type="region of interest" description="Disordered" evidence="1">
    <location>
        <begin position="37"/>
        <end position="58"/>
    </location>
</feature>
<organism evidence="2 3">
    <name type="scientific">Anaerosolibacter carboniphilus</name>
    <dbReference type="NCBI Taxonomy" id="1417629"/>
    <lineage>
        <taxon>Bacteria</taxon>
        <taxon>Bacillati</taxon>
        <taxon>Bacillota</taxon>
        <taxon>Clostridia</taxon>
        <taxon>Peptostreptococcales</taxon>
        <taxon>Thermotaleaceae</taxon>
        <taxon>Anaerosolibacter</taxon>
    </lineage>
</organism>
<evidence type="ECO:0000313" key="2">
    <source>
        <dbReference type="EMBL" id="MBB6218996.1"/>
    </source>
</evidence>
<gene>
    <name evidence="2" type="ORF">HNQ80_005174</name>
</gene>
<protein>
    <submittedName>
        <fullName evidence="2">Uncharacterized protein</fullName>
    </submittedName>
</protein>
<reference evidence="2 3" key="1">
    <citation type="submission" date="2020-08" db="EMBL/GenBank/DDBJ databases">
        <title>Genomic Encyclopedia of Type Strains, Phase IV (KMG-IV): sequencing the most valuable type-strain genomes for metagenomic binning, comparative biology and taxonomic classification.</title>
        <authorList>
            <person name="Goeker M."/>
        </authorList>
    </citation>
    <scope>NUCLEOTIDE SEQUENCE [LARGE SCALE GENOMIC DNA]</scope>
    <source>
        <strain evidence="2 3">DSM 103526</strain>
    </source>
</reference>
<evidence type="ECO:0000256" key="1">
    <source>
        <dbReference type="SAM" id="MobiDB-lite"/>
    </source>
</evidence>